<accession>A0A5M3XFH5</accession>
<dbReference type="SUPFAM" id="SSF51905">
    <property type="entry name" value="FAD/NAD(P)-binding domain"/>
    <property type="match status" value="1"/>
</dbReference>
<comment type="caution">
    <text evidence="2">The sequence shown here is derived from an EMBL/GenBank/DDBJ whole genome shotgun (WGS) entry which is preliminary data.</text>
</comment>
<dbReference type="GO" id="GO:0016491">
    <property type="term" value="F:oxidoreductase activity"/>
    <property type="evidence" value="ECO:0007669"/>
    <property type="project" value="InterPro"/>
</dbReference>
<sequence>MNGPPAKVAIVGGGLAGISAAVALVRAGHAVTLYEARPRLGGATHSFDRGGLSVDNGQHVFLRCCTAYRGLLDRIGVADRVRLQDRFDIRVLTPDGRTGRLRRAALPGPLHLMPALATYSLLPPADRLRAVRASLALARLDPADRALDRIDLASWLTACGQRDPARQALWDLFTVAALNAGSTEVALGAAAMVFKTALLGRAGAADIGVPAAPLGELHGTAAQAAIRRGGGEVRLSAKVTAVGPGPAIVVDGVRVPADAVIVATPHDQAARLVPAEAAPDRDRWSGLSASPIVNVHAVYDRRVTGLPFAAVVGSPVQWVFDKTRVAGLGTGQYLAVSVSAADRWIDLPVAKIRNEFAPALELLFPAARRAALTDFFVTRERRATFRQGPGSGALRPPAATRLPWLYLAGAWTDTGWPDTMEGAVRSGLQAARLARRYLRQGVAAT</sequence>
<dbReference type="InterPro" id="IPR002937">
    <property type="entry name" value="Amino_oxidase"/>
</dbReference>
<organism evidence="2 3">
    <name type="scientific">Acrocarpospora pleiomorpha</name>
    <dbReference type="NCBI Taxonomy" id="90975"/>
    <lineage>
        <taxon>Bacteria</taxon>
        <taxon>Bacillati</taxon>
        <taxon>Actinomycetota</taxon>
        <taxon>Actinomycetes</taxon>
        <taxon>Streptosporangiales</taxon>
        <taxon>Streptosporangiaceae</taxon>
        <taxon>Acrocarpospora</taxon>
    </lineage>
</organism>
<dbReference type="InterPro" id="IPR050464">
    <property type="entry name" value="Zeta_carotene_desat/Oxidored"/>
</dbReference>
<dbReference type="AlphaFoldDB" id="A0A5M3XFH5"/>
<evidence type="ECO:0000259" key="1">
    <source>
        <dbReference type="Pfam" id="PF01593"/>
    </source>
</evidence>
<dbReference type="EMBL" id="BLAF01000016">
    <property type="protein sequence ID" value="GES20345.1"/>
    <property type="molecule type" value="Genomic_DNA"/>
</dbReference>
<evidence type="ECO:0000313" key="3">
    <source>
        <dbReference type="Proteomes" id="UP000377595"/>
    </source>
</evidence>
<keyword evidence="3" id="KW-1185">Reference proteome</keyword>
<protein>
    <submittedName>
        <fullName evidence="2">Phytoene dehydrogenase</fullName>
    </submittedName>
</protein>
<dbReference type="NCBIfam" id="TIGR03467">
    <property type="entry name" value="HpnE"/>
    <property type="match status" value="1"/>
</dbReference>
<dbReference type="PANTHER" id="PTHR42923:SF47">
    <property type="entry name" value="BLR3003 PROTEIN"/>
    <property type="match status" value="1"/>
</dbReference>
<proteinExistence type="predicted"/>
<dbReference type="Proteomes" id="UP000377595">
    <property type="component" value="Unassembled WGS sequence"/>
</dbReference>
<dbReference type="Pfam" id="PF01593">
    <property type="entry name" value="Amino_oxidase"/>
    <property type="match status" value="1"/>
</dbReference>
<dbReference type="RefSeq" id="WP_246264504.1">
    <property type="nucleotide sequence ID" value="NZ_BAAAHM010000021.1"/>
</dbReference>
<dbReference type="PANTHER" id="PTHR42923">
    <property type="entry name" value="PROTOPORPHYRINOGEN OXIDASE"/>
    <property type="match status" value="1"/>
</dbReference>
<evidence type="ECO:0000313" key="2">
    <source>
        <dbReference type="EMBL" id="GES20345.1"/>
    </source>
</evidence>
<name>A0A5M3XFH5_9ACTN</name>
<dbReference type="InterPro" id="IPR017830">
    <property type="entry name" value="SQase_HpnE"/>
</dbReference>
<feature type="domain" description="Amine oxidase" evidence="1">
    <location>
        <begin position="15"/>
        <end position="432"/>
    </location>
</feature>
<dbReference type="InterPro" id="IPR036188">
    <property type="entry name" value="FAD/NAD-bd_sf"/>
</dbReference>
<gene>
    <name evidence="2" type="ORF">Aple_032410</name>
</gene>
<reference evidence="2 3" key="1">
    <citation type="submission" date="2019-10" db="EMBL/GenBank/DDBJ databases">
        <title>Whole genome shotgun sequence of Acrocarpospora pleiomorpha NBRC 16267.</title>
        <authorList>
            <person name="Ichikawa N."/>
            <person name="Kimura A."/>
            <person name="Kitahashi Y."/>
            <person name="Komaki H."/>
            <person name="Oguchi A."/>
        </authorList>
    </citation>
    <scope>NUCLEOTIDE SEQUENCE [LARGE SCALE GENOMIC DNA]</scope>
    <source>
        <strain evidence="2 3">NBRC 16267</strain>
    </source>
</reference>
<dbReference type="PRINTS" id="PR00419">
    <property type="entry name" value="ADXRDTASE"/>
</dbReference>
<dbReference type="Gene3D" id="3.50.50.60">
    <property type="entry name" value="FAD/NAD(P)-binding domain"/>
    <property type="match status" value="1"/>
</dbReference>